<feature type="domain" description="PTS EIIC type-3" evidence="10">
    <location>
        <begin position="1"/>
        <end position="385"/>
    </location>
</feature>
<dbReference type="GO" id="GO:0009401">
    <property type="term" value="P:phosphoenolpyruvate-dependent sugar phosphotransferase system"/>
    <property type="evidence" value="ECO:0007669"/>
    <property type="project" value="InterPro"/>
</dbReference>
<reference evidence="11 12" key="1">
    <citation type="submission" date="2016-11" db="EMBL/GenBank/DDBJ databases">
        <authorList>
            <person name="Jaros S."/>
            <person name="Januszkiewicz K."/>
            <person name="Wedrychowicz H."/>
        </authorList>
    </citation>
    <scope>NUCLEOTIDE SEQUENCE [LARGE SCALE GENOMIC DNA]</scope>
    <source>
        <strain evidence="11 12">DSM 3089</strain>
    </source>
</reference>
<keyword evidence="6 8" id="KW-1133">Transmembrane helix</keyword>
<evidence type="ECO:0000256" key="7">
    <source>
        <dbReference type="ARBA" id="ARBA00023136"/>
    </source>
</evidence>
<evidence type="ECO:0000259" key="10">
    <source>
        <dbReference type="PROSITE" id="PS51105"/>
    </source>
</evidence>
<dbReference type="PROSITE" id="PS50883">
    <property type="entry name" value="EAL"/>
    <property type="match status" value="1"/>
</dbReference>
<gene>
    <name evidence="11" type="ORF">SAMN02745196_02091</name>
</gene>
<feature type="transmembrane region" description="Helical" evidence="8">
    <location>
        <begin position="361"/>
        <end position="385"/>
    </location>
</feature>
<dbReference type="InterPro" id="IPR004501">
    <property type="entry name" value="PTS_EIIC_3"/>
</dbReference>
<evidence type="ECO:0000256" key="1">
    <source>
        <dbReference type="ARBA" id="ARBA00004651"/>
    </source>
</evidence>
<dbReference type="InterPro" id="IPR035919">
    <property type="entry name" value="EAL_sf"/>
</dbReference>
<sequence>MSTFLYKIYNSIYIKSIRRGLLKVQPIILINCIFIIILNINSDTFMNIMKVIINDNWKNIFSNIYNSLYMLSKALIVISICSELAKIRVYENQDIKYMGNSVSSSMVGFIGLVSAITFTSIFTMDSVMKTGSNVIIASNWTLLAIVVSIIFSEIYIKIYYYMLDSRKNLINSYERAVRQSILAIFPLVLTIVIVICVAFLIDTFYFSKINGIENITIHGANNFLNDIKYIFIKNALWVIGGHGGDLIIHDQSFNRLYVDTFTNMGGAGSTICLIIAIVLYSTNKYSKKISVISIIPSIFNINEIITYGLPILFNPIYIVPLTLTPIVLYAIAQVAFELGLVQIVNTNMSWTHPILFNAYKLTGGFSGLILQVINIIVGIMIYTPFVKISDNISKREKQEAYEQLKNKIFSGELEKQNLSSGIDSMGEISIFLGEELKDILTGRKKNEGELYLEYQPQISKGKKVVGVEALLRWRQEEFGNIPPNIIILIAEEVGLIYPLGKWIAKEAIERLSIWDKELEKKIDMSINVSTKQLTDDTFASYIKDIIKLYNVDPNNIKVEITESFAIGEDDVTKKQLTKLTEYGVRLAIDDFGVGYNPLLYIKKYNIDCIKIDGSLIRDIDKNEESKSIVSSVYKLCESTGITVINEFVETEEQKTVLDEMGDGLYQGYLFSKPLKADMCVNYIKDNI</sequence>
<evidence type="ECO:0000256" key="8">
    <source>
        <dbReference type="SAM" id="Phobius"/>
    </source>
</evidence>
<dbReference type="SUPFAM" id="SSF141868">
    <property type="entry name" value="EAL domain-like"/>
    <property type="match status" value="1"/>
</dbReference>
<keyword evidence="2" id="KW-0813">Transport</keyword>
<proteinExistence type="predicted"/>
<dbReference type="Pfam" id="PF00563">
    <property type="entry name" value="EAL"/>
    <property type="match status" value="1"/>
</dbReference>
<dbReference type="PANTHER" id="PTHR33121">
    <property type="entry name" value="CYCLIC DI-GMP PHOSPHODIESTERASE PDEF"/>
    <property type="match status" value="1"/>
</dbReference>
<dbReference type="GO" id="GO:0008982">
    <property type="term" value="F:protein-N(PI)-phosphohistidine-sugar phosphotransferase activity"/>
    <property type="evidence" value="ECO:0007669"/>
    <property type="project" value="InterPro"/>
</dbReference>
<name>A0A1M5X8P1_9CLOT</name>
<dbReference type="AlphaFoldDB" id="A0A1M5X8P1"/>
<feature type="domain" description="EAL" evidence="9">
    <location>
        <begin position="429"/>
        <end position="687"/>
    </location>
</feature>
<keyword evidence="12" id="KW-1185">Reference proteome</keyword>
<dbReference type="EMBL" id="FQXP01000007">
    <property type="protein sequence ID" value="SHH95948.1"/>
    <property type="molecule type" value="Genomic_DNA"/>
</dbReference>
<evidence type="ECO:0000313" key="11">
    <source>
        <dbReference type="EMBL" id="SHH95948.1"/>
    </source>
</evidence>
<feature type="transmembrane region" description="Helical" evidence="8">
    <location>
        <begin position="289"/>
        <end position="310"/>
    </location>
</feature>
<dbReference type="Proteomes" id="UP000184526">
    <property type="component" value="Unassembled WGS sequence"/>
</dbReference>
<protein>
    <submittedName>
        <fullName evidence="11">PTS system, lactose/cellobiose family IIC component</fullName>
    </submittedName>
</protein>
<dbReference type="GO" id="GO:0071111">
    <property type="term" value="F:cyclic-guanylate-specific phosphodiesterase activity"/>
    <property type="evidence" value="ECO:0007669"/>
    <property type="project" value="InterPro"/>
</dbReference>
<accession>A0A1M5X8P1</accession>
<keyword evidence="5 8" id="KW-0812">Transmembrane</keyword>
<feature type="transmembrane region" description="Helical" evidence="8">
    <location>
        <begin position="316"/>
        <end position="340"/>
    </location>
</feature>
<evidence type="ECO:0000256" key="2">
    <source>
        <dbReference type="ARBA" id="ARBA00022448"/>
    </source>
</evidence>
<feature type="transmembrane region" description="Helical" evidence="8">
    <location>
        <begin position="134"/>
        <end position="160"/>
    </location>
</feature>
<keyword evidence="3" id="KW-1003">Cell membrane</keyword>
<dbReference type="Gene3D" id="3.20.20.450">
    <property type="entry name" value="EAL domain"/>
    <property type="match status" value="1"/>
</dbReference>
<feature type="transmembrane region" description="Helical" evidence="8">
    <location>
        <begin position="60"/>
        <end position="81"/>
    </location>
</feature>
<feature type="transmembrane region" description="Helical" evidence="8">
    <location>
        <begin position="21"/>
        <end position="40"/>
    </location>
</feature>
<dbReference type="CDD" id="cd01948">
    <property type="entry name" value="EAL"/>
    <property type="match status" value="1"/>
</dbReference>
<evidence type="ECO:0000256" key="5">
    <source>
        <dbReference type="ARBA" id="ARBA00022692"/>
    </source>
</evidence>
<dbReference type="STRING" id="1121306.SAMN02745196_02091"/>
<dbReference type="PROSITE" id="PS51105">
    <property type="entry name" value="PTS_EIIC_TYPE_3"/>
    <property type="match status" value="1"/>
</dbReference>
<organism evidence="11 12">
    <name type="scientific">Clostridium collagenovorans DSM 3089</name>
    <dbReference type="NCBI Taxonomy" id="1121306"/>
    <lineage>
        <taxon>Bacteria</taxon>
        <taxon>Bacillati</taxon>
        <taxon>Bacillota</taxon>
        <taxon>Clostridia</taxon>
        <taxon>Eubacteriales</taxon>
        <taxon>Clostridiaceae</taxon>
        <taxon>Clostridium</taxon>
    </lineage>
</organism>
<dbReference type="InterPro" id="IPR003352">
    <property type="entry name" value="PTS_EIIC"/>
</dbReference>
<evidence type="ECO:0000256" key="6">
    <source>
        <dbReference type="ARBA" id="ARBA00022989"/>
    </source>
</evidence>
<dbReference type="Pfam" id="PF02378">
    <property type="entry name" value="PTS_EIIC"/>
    <property type="match status" value="1"/>
</dbReference>
<feature type="transmembrane region" description="Helical" evidence="8">
    <location>
        <begin position="181"/>
        <end position="201"/>
    </location>
</feature>
<dbReference type="PANTHER" id="PTHR33121:SF70">
    <property type="entry name" value="SIGNALING PROTEIN YKOW"/>
    <property type="match status" value="1"/>
</dbReference>
<dbReference type="RefSeq" id="WP_072831960.1">
    <property type="nucleotide sequence ID" value="NZ_FQXP01000007.1"/>
</dbReference>
<dbReference type="InterPro" id="IPR001633">
    <property type="entry name" value="EAL_dom"/>
</dbReference>
<keyword evidence="7 8" id="KW-0472">Membrane</keyword>
<feature type="transmembrane region" description="Helical" evidence="8">
    <location>
        <begin position="102"/>
        <end position="122"/>
    </location>
</feature>
<dbReference type="GO" id="GO:0005886">
    <property type="term" value="C:plasma membrane"/>
    <property type="evidence" value="ECO:0007669"/>
    <property type="project" value="UniProtKB-SubCell"/>
</dbReference>
<evidence type="ECO:0000313" key="12">
    <source>
        <dbReference type="Proteomes" id="UP000184526"/>
    </source>
</evidence>
<feature type="transmembrane region" description="Helical" evidence="8">
    <location>
        <begin position="261"/>
        <end position="282"/>
    </location>
</feature>
<evidence type="ECO:0000259" key="9">
    <source>
        <dbReference type="PROSITE" id="PS50883"/>
    </source>
</evidence>
<evidence type="ECO:0000256" key="4">
    <source>
        <dbReference type="ARBA" id="ARBA00022597"/>
    </source>
</evidence>
<comment type="subcellular location">
    <subcellularLocation>
        <location evidence="1">Cell membrane</location>
        <topology evidence="1">Multi-pass membrane protein</topology>
    </subcellularLocation>
</comment>
<keyword evidence="4" id="KW-0762">Sugar transport</keyword>
<dbReference type="SMART" id="SM00052">
    <property type="entry name" value="EAL"/>
    <property type="match status" value="1"/>
</dbReference>
<dbReference type="InterPro" id="IPR050706">
    <property type="entry name" value="Cyclic-di-GMP_PDE-like"/>
</dbReference>
<evidence type="ECO:0000256" key="3">
    <source>
        <dbReference type="ARBA" id="ARBA00022475"/>
    </source>
</evidence>